<dbReference type="Proteomes" id="UP001519307">
    <property type="component" value="Unassembled WGS sequence"/>
</dbReference>
<feature type="domain" description="Metallo-beta-lactamase" evidence="5">
    <location>
        <begin position="12"/>
        <end position="184"/>
    </location>
</feature>
<keyword evidence="7" id="KW-1185">Reference proteome</keyword>
<evidence type="ECO:0000256" key="1">
    <source>
        <dbReference type="ARBA" id="ARBA00001947"/>
    </source>
</evidence>
<dbReference type="PANTHER" id="PTHR46233">
    <property type="entry name" value="HYDROXYACYLGLUTATHIONE HYDROLASE GLOC"/>
    <property type="match status" value="1"/>
</dbReference>
<sequence>MKIKRMPVGMYLANCYILLDEDSNECAVIDPGGNTEIIKSAMDDLKINKVKYILLTHGHADHTESVVDIKNLYGAEVYINEQDYNMMKRRSYMYGNVDEAVDNFINDGDVFNVGKLKVKALYTPGHTPGGVSFLVDDIVFTGDTLFCQSVGRTDIEGGDFDTIIKSIKEKLMVLPEYTIVLPGHGDKTSIEREKISNPFL</sequence>
<comment type="caution">
    <text evidence="6">The sequence shown here is derived from an EMBL/GenBank/DDBJ whole genome shotgun (WGS) entry which is preliminary data.</text>
</comment>
<dbReference type="RefSeq" id="WP_209701701.1">
    <property type="nucleotide sequence ID" value="NZ_JAGGLM010000005.1"/>
</dbReference>
<evidence type="ECO:0000313" key="7">
    <source>
        <dbReference type="Proteomes" id="UP001519307"/>
    </source>
</evidence>
<dbReference type="CDD" id="cd06262">
    <property type="entry name" value="metallo-hydrolase-like_MBL-fold"/>
    <property type="match status" value="1"/>
</dbReference>
<dbReference type="Pfam" id="PF00753">
    <property type="entry name" value="Lactamase_B"/>
    <property type="match status" value="1"/>
</dbReference>
<protein>
    <submittedName>
        <fullName evidence="6">Glyoxylase-like metal-dependent hydrolase (Beta-lactamase superfamily II)</fullName>
    </submittedName>
</protein>
<dbReference type="SMART" id="SM00849">
    <property type="entry name" value="Lactamase_B"/>
    <property type="match status" value="1"/>
</dbReference>
<dbReference type="InterPro" id="IPR001279">
    <property type="entry name" value="Metallo-B-lactamas"/>
</dbReference>
<dbReference type="PANTHER" id="PTHR46233:SF3">
    <property type="entry name" value="HYDROXYACYLGLUTATHIONE HYDROLASE GLOC"/>
    <property type="match status" value="1"/>
</dbReference>
<evidence type="ECO:0000313" key="6">
    <source>
        <dbReference type="EMBL" id="MBP2032509.1"/>
    </source>
</evidence>
<proteinExistence type="predicted"/>
<reference evidence="6 7" key="1">
    <citation type="submission" date="2021-03" db="EMBL/GenBank/DDBJ databases">
        <title>Genomic Encyclopedia of Type Strains, Phase IV (KMG-IV): sequencing the most valuable type-strain genomes for metagenomic binning, comparative biology and taxonomic classification.</title>
        <authorList>
            <person name="Goeker M."/>
        </authorList>
    </citation>
    <scope>NUCLEOTIDE SEQUENCE [LARGE SCALE GENOMIC DNA]</scope>
    <source>
        <strain evidence="6 7">DSM 28783</strain>
    </source>
</reference>
<gene>
    <name evidence="6" type="ORF">J2Z42_001181</name>
</gene>
<dbReference type="Gene3D" id="3.60.15.10">
    <property type="entry name" value="Ribonuclease Z/Hydroxyacylglutathione hydrolase-like"/>
    <property type="match status" value="1"/>
</dbReference>
<keyword evidence="2" id="KW-0479">Metal-binding</keyword>
<keyword evidence="4" id="KW-0862">Zinc</keyword>
<evidence type="ECO:0000256" key="4">
    <source>
        <dbReference type="ARBA" id="ARBA00022833"/>
    </source>
</evidence>
<comment type="cofactor">
    <cofactor evidence="1">
        <name>Zn(2+)</name>
        <dbReference type="ChEBI" id="CHEBI:29105"/>
    </cofactor>
</comment>
<dbReference type="EMBL" id="JAGGLM010000005">
    <property type="protein sequence ID" value="MBP2032509.1"/>
    <property type="molecule type" value="Genomic_DNA"/>
</dbReference>
<accession>A0ABS4KR56</accession>
<organism evidence="6 7">
    <name type="scientific">Clostridium algifaecis</name>
    <dbReference type="NCBI Taxonomy" id="1472040"/>
    <lineage>
        <taxon>Bacteria</taxon>
        <taxon>Bacillati</taxon>
        <taxon>Bacillota</taxon>
        <taxon>Clostridia</taxon>
        <taxon>Eubacteriales</taxon>
        <taxon>Clostridiaceae</taxon>
        <taxon>Clostridium</taxon>
    </lineage>
</organism>
<dbReference type="SUPFAM" id="SSF56281">
    <property type="entry name" value="Metallo-hydrolase/oxidoreductase"/>
    <property type="match status" value="1"/>
</dbReference>
<keyword evidence="3" id="KW-0378">Hydrolase</keyword>
<evidence type="ECO:0000259" key="5">
    <source>
        <dbReference type="SMART" id="SM00849"/>
    </source>
</evidence>
<evidence type="ECO:0000256" key="2">
    <source>
        <dbReference type="ARBA" id="ARBA00022723"/>
    </source>
</evidence>
<evidence type="ECO:0000256" key="3">
    <source>
        <dbReference type="ARBA" id="ARBA00022801"/>
    </source>
</evidence>
<dbReference type="InterPro" id="IPR051453">
    <property type="entry name" value="MBL_Glyoxalase_II"/>
</dbReference>
<dbReference type="InterPro" id="IPR036866">
    <property type="entry name" value="RibonucZ/Hydroxyglut_hydro"/>
</dbReference>
<name>A0ABS4KR56_9CLOT</name>